<dbReference type="InterPro" id="IPR015655">
    <property type="entry name" value="PP2C"/>
</dbReference>
<dbReference type="Proteomes" id="UP001221142">
    <property type="component" value="Unassembled WGS sequence"/>
</dbReference>
<dbReference type="Pfam" id="PF00481">
    <property type="entry name" value="PP2C"/>
    <property type="match status" value="1"/>
</dbReference>
<dbReference type="Gene3D" id="3.60.40.10">
    <property type="entry name" value="PPM-type phosphatase domain"/>
    <property type="match status" value="1"/>
</dbReference>
<dbReference type="PROSITE" id="PS51746">
    <property type="entry name" value="PPM_2"/>
    <property type="match status" value="1"/>
</dbReference>
<evidence type="ECO:0000313" key="4">
    <source>
        <dbReference type="Proteomes" id="UP001221142"/>
    </source>
</evidence>
<dbReference type="GO" id="GO:0004722">
    <property type="term" value="F:protein serine/threonine phosphatase activity"/>
    <property type="evidence" value="ECO:0007669"/>
    <property type="project" value="InterPro"/>
</dbReference>
<evidence type="ECO:0000259" key="1">
    <source>
        <dbReference type="PROSITE" id="PS51746"/>
    </source>
</evidence>
<dbReference type="EMBL" id="JARKIF010000031">
    <property type="protein sequence ID" value="KAJ7612078.1"/>
    <property type="molecule type" value="Genomic_DNA"/>
</dbReference>
<dbReference type="CDD" id="cd00143">
    <property type="entry name" value="PP2Cc"/>
    <property type="match status" value="1"/>
</dbReference>
<dbReference type="PANTHER" id="PTHR13832">
    <property type="entry name" value="PROTEIN PHOSPHATASE 2C"/>
    <property type="match status" value="1"/>
</dbReference>
<evidence type="ECO:0000313" key="3">
    <source>
        <dbReference type="EMBL" id="KAJ7612078.1"/>
    </source>
</evidence>
<reference evidence="3" key="1">
    <citation type="submission" date="2023-03" db="EMBL/GenBank/DDBJ databases">
        <title>Massive genome expansion in bonnet fungi (Mycena s.s.) driven by repeated elements and novel gene families across ecological guilds.</title>
        <authorList>
            <consortium name="Lawrence Berkeley National Laboratory"/>
            <person name="Harder C.B."/>
            <person name="Miyauchi S."/>
            <person name="Viragh M."/>
            <person name="Kuo A."/>
            <person name="Thoen E."/>
            <person name="Andreopoulos B."/>
            <person name="Lu D."/>
            <person name="Skrede I."/>
            <person name="Drula E."/>
            <person name="Henrissat B."/>
            <person name="Morin E."/>
            <person name="Kohler A."/>
            <person name="Barry K."/>
            <person name="LaButti K."/>
            <person name="Morin E."/>
            <person name="Salamov A."/>
            <person name="Lipzen A."/>
            <person name="Mereny Z."/>
            <person name="Hegedus B."/>
            <person name="Baldrian P."/>
            <person name="Stursova M."/>
            <person name="Weitz H."/>
            <person name="Taylor A."/>
            <person name="Grigoriev I.V."/>
            <person name="Nagy L.G."/>
            <person name="Martin F."/>
            <person name="Kauserud H."/>
        </authorList>
    </citation>
    <scope>NUCLEOTIDE SEQUENCE</scope>
    <source>
        <strain evidence="3">9284</strain>
    </source>
</reference>
<dbReference type="SUPFAM" id="SSF81606">
    <property type="entry name" value="PP2C-like"/>
    <property type="match status" value="1"/>
</dbReference>
<dbReference type="InterPro" id="IPR001932">
    <property type="entry name" value="PPM-type_phosphatase-like_dom"/>
</dbReference>
<sequence>MVRGKRTLISLLDGDFVTRVNIADVIQENLWFNLESLFRWYQVDHSTPQPVDLVLEPHPPPPAIRSVIKTAIQYSDEYILDYFLGRTFSSLSKKHAGDGIRATSASVLVAAMYEADVGLLHVASLGNMRAILGRPREQPADDAGRTIYDVHVLSVDHTPANPAERARIESAHPGEDVLADNTLFGRPYTRALGDSKLKWSTDVQARLHTDYLGAVPDPRVKTPPYVSAEPDVSTIKVLPGDFLVLSSPWLTECLTDEEVVGLVGLWLEKNRDTSLFDENVVNPPPEQLPPPGIAVTLPEELPVELKKEDKTPMYRRWNVAKRFINEDLNASTHLANNAMGGAHTDLRQALLDLIPGKSEGNIKPLAISVVFFK</sequence>
<protein>
    <submittedName>
        <fullName evidence="3">Phosphatase 2C-like domain-containing protein</fullName>
    </submittedName>
</protein>
<evidence type="ECO:0000313" key="2">
    <source>
        <dbReference type="EMBL" id="KAJ7604119.1"/>
    </source>
</evidence>
<dbReference type="PANTHER" id="PTHR13832:SF827">
    <property type="entry name" value="PROTEIN PHOSPHATASE 1L"/>
    <property type="match status" value="1"/>
</dbReference>
<dbReference type="SMART" id="SM00332">
    <property type="entry name" value="PP2Cc"/>
    <property type="match status" value="1"/>
</dbReference>
<gene>
    <name evidence="3" type="ORF">FB45DRAFT_306802</name>
    <name evidence="2" type="ORF">FB45DRAFT_64435</name>
</gene>
<dbReference type="EMBL" id="JARKIF010000115">
    <property type="protein sequence ID" value="KAJ7604119.1"/>
    <property type="molecule type" value="Genomic_DNA"/>
</dbReference>
<feature type="domain" description="PPM-type phosphatase" evidence="1">
    <location>
        <begin position="1"/>
        <end position="373"/>
    </location>
</feature>
<name>A0AAD7B6C4_9AGAR</name>
<dbReference type="InterPro" id="IPR036457">
    <property type="entry name" value="PPM-type-like_dom_sf"/>
</dbReference>
<keyword evidence="4" id="KW-1185">Reference proteome</keyword>
<proteinExistence type="predicted"/>
<organism evidence="3 4">
    <name type="scientific">Roridomyces roridus</name>
    <dbReference type="NCBI Taxonomy" id="1738132"/>
    <lineage>
        <taxon>Eukaryota</taxon>
        <taxon>Fungi</taxon>
        <taxon>Dikarya</taxon>
        <taxon>Basidiomycota</taxon>
        <taxon>Agaricomycotina</taxon>
        <taxon>Agaricomycetes</taxon>
        <taxon>Agaricomycetidae</taxon>
        <taxon>Agaricales</taxon>
        <taxon>Marasmiineae</taxon>
        <taxon>Mycenaceae</taxon>
        <taxon>Roridomyces</taxon>
    </lineage>
</organism>
<accession>A0AAD7B6C4</accession>
<comment type="caution">
    <text evidence="3">The sequence shown here is derived from an EMBL/GenBank/DDBJ whole genome shotgun (WGS) entry which is preliminary data.</text>
</comment>
<dbReference type="AlphaFoldDB" id="A0AAD7B6C4"/>